<gene>
    <name evidence="1" type="ORF">PFISCL1PPCAC_25289</name>
</gene>
<name>A0AAV5WSE9_9BILA</name>
<proteinExistence type="predicted"/>
<accession>A0AAV5WSE9</accession>
<comment type="caution">
    <text evidence="1">The sequence shown here is derived from an EMBL/GenBank/DDBJ whole genome shotgun (WGS) entry which is preliminary data.</text>
</comment>
<reference evidence="1" key="1">
    <citation type="submission" date="2023-10" db="EMBL/GenBank/DDBJ databases">
        <title>Genome assembly of Pristionchus species.</title>
        <authorList>
            <person name="Yoshida K."/>
            <person name="Sommer R.J."/>
        </authorList>
    </citation>
    <scope>NUCLEOTIDE SEQUENCE</scope>
    <source>
        <strain evidence="1">RS5133</strain>
    </source>
</reference>
<feature type="non-terminal residue" evidence="1">
    <location>
        <position position="1"/>
    </location>
</feature>
<evidence type="ECO:0000313" key="2">
    <source>
        <dbReference type="Proteomes" id="UP001432322"/>
    </source>
</evidence>
<keyword evidence="2" id="KW-1185">Reference proteome</keyword>
<dbReference type="Proteomes" id="UP001432322">
    <property type="component" value="Unassembled WGS sequence"/>
</dbReference>
<protein>
    <recommendedName>
        <fullName evidence="3">Transposase</fullName>
    </recommendedName>
</protein>
<feature type="non-terminal residue" evidence="1">
    <location>
        <position position="403"/>
    </location>
</feature>
<dbReference type="EMBL" id="BTSY01000006">
    <property type="protein sequence ID" value="GMT33992.1"/>
    <property type="molecule type" value="Genomic_DNA"/>
</dbReference>
<dbReference type="PANTHER" id="PTHR31751:SF42">
    <property type="entry name" value="PROTEIN CBG10204"/>
    <property type="match status" value="1"/>
</dbReference>
<sequence>DSETEDELEEEEEEPVVAQFFITAKSQLANLFKRCQDCGGLIDPISLLWKQTASALSVTYHCTKCKNHFRFDSQQKKGRGRSKVYELNQSLPVAAFITGCPIPRLAEMCDLLSVAVPRERSMREMIRLYGCPSIDRVYSEWESDVRSLCMDAAPDEGITVAVDGQYDSPGWNASNHKSTVFDSSLRLAISAVSMHASDPGIDNYSIRMESHATEKALEELVDFGFTIRTRISDSNATVDKRVRENAKLAGIETRRDFWHVQKSMRKEWWSKRVDCLTLFAWYTSFFNHLYFINDKYPKIEDRPLALEYVRSFVNHCTGKHKWKKREIYNAHETRNHHCFLCAKNITTTNPLQEGSVEHQLIVSLVFSPKFEKSFLQSAADAGTAICECYHSLALMYAPKRLAW</sequence>
<dbReference type="PANTHER" id="PTHR31751">
    <property type="entry name" value="SI:CH211-108C17.2-RELATED-RELATED"/>
    <property type="match status" value="1"/>
</dbReference>
<dbReference type="AlphaFoldDB" id="A0AAV5WSE9"/>
<evidence type="ECO:0008006" key="3">
    <source>
        <dbReference type="Google" id="ProtNLM"/>
    </source>
</evidence>
<evidence type="ECO:0000313" key="1">
    <source>
        <dbReference type="EMBL" id="GMT33992.1"/>
    </source>
</evidence>
<organism evidence="1 2">
    <name type="scientific">Pristionchus fissidentatus</name>
    <dbReference type="NCBI Taxonomy" id="1538716"/>
    <lineage>
        <taxon>Eukaryota</taxon>
        <taxon>Metazoa</taxon>
        <taxon>Ecdysozoa</taxon>
        <taxon>Nematoda</taxon>
        <taxon>Chromadorea</taxon>
        <taxon>Rhabditida</taxon>
        <taxon>Rhabditina</taxon>
        <taxon>Diplogasteromorpha</taxon>
        <taxon>Diplogasteroidea</taxon>
        <taxon>Neodiplogasteridae</taxon>
        <taxon>Pristionchus</taxon>
    </lineage>
</organism>